<evidence type="ECO:0000256" key="7">
    <source>
        <dbReference type="ARBA" id="ARBA00023004"/>
    </source>
</evidence>
<evidence type="ECO:0000256" key="4">
    <source>
        <dbReference type="ARBA" id="ARBA00022617"/>
    </source>
</evidence>
<dbReference type="Gene3D" id="1.10.630.10">
    <property type="entry name" value="Cytochrome P450"/>
    <property type="match status" value="1"/>
</dbReference>
<evidence type="ECO:0000256" key="1">
    <source>
        <dbReference type="ARBA" id="ARBA00001971"/>
    </source>
</evidence>
<evidence type="ECO:0000256" key="9">
    <source>
        <dbReference type="ARBA" id="ARBA00023136"/>
    </source>
</evidence>
<proteinExistence type="inferred from homology"/>
<dbReference type="PANTHER" id="PTHR47943">
    <property type="entry name" value="CYTOCHROME P450 93A3-LIKE"/>
    <property type="match status" value="1"/>
</dbReference>
<keyword evidence="9" id="KW-0472">Membrane</keyword>
<dbReference type="OMA" id="ANHIGFC"/>
<accession>A0A251V309</accession>
<evidence type="ECO:0000256" key="8">
    <source>
        <dbReference type="ARBA" id="ARBA00023033"/>
    </source>
</evidence>
<keyword evidence="6" id="KW-0560">Oxidoreductase</keyword>
<reference evidence="11" key="2">
    <citation type="submission" date="2017-02" db="EMBL/GenBank/DDBJ databases">
        <title>Sunflower complete genome.</title>
        <authorList>
            <person name="Langlade N."/>
            <person name="Munos S."/>
        </authorList>
    </citation>
    <scope>NUCLEOTIDE SEQUENCE [LARGE SCALE GENOMIC DNA]</scope>
    <source>
        <tissue evidence="11">Leaves</tissue>
    </source>
</reference>
<evidence type="ECO:0000256" key="5">
    <source>
        <dbReference type="ARBA" id="ARBA00022723"/>
    </source>
</evidence>
<dbReference type="STRING" id="4232.A0A251V309"/>
<dbReference type="GO" id="GO:0005506">
    <property type="term" value="F:iron ion binding"/>
    <property type="evidence" value="ECO:0007669"/>
    <property type="project" value="InterPro"/>
</dbReference>
<comment type="cofactor">
    <cofactor evidence="1">
        <name>heme</name>
        <dbReference type="ChEBI" id="CHEBI:30413"/>
    </cofactor>
</comment>
<evidence type="ECO:0000256" key="3">
    <source>
        <dbReference type="ARBA" id="ARBA00010617"/>
    </source>
</evidence>
<evidence type="ECO:0000313" key="10">
    <source>
        <dbReference type="EMBL" id="KAF5811594.1"/>
    </source>
</evidence>
<dbReference type="GO" id="GO:0016020">
    <property type="term" value="C:membrane"/>
    <property type="evidence" value="ECO:0007669"/>
    <property type="project" value="UniProtKB-SubCell"/>
</dbReference>
<organism evidence="11 12">
    <name type="scientific">Helianthus annuus</name>
    <name type="common">Common sunflower</name>
    <dbReference type="NCBI Taxonomy" id="4232"/>
    <lineage>
        <taxon>Eukaryota</taxon>
        <taxon>Viridiplantae</taxon>
        <taxon>Streptophyta</taxon>
        <taxon>Embryophyta</taxon>
        <taxon>Tracheophyta</taxon>
        <taxon>Spermatophyta</taxon>
        <taxon>Magnoliopsida</taxon>
        <taxon>eudicotyledons</taxon>
        <taxon>Gunneridae</taxon>
        <taxon>Pentapetalae</taxon>
        <taxon>asterids</taxon>
        <taxon>campanulids</taxon>
        <taxon>Asterales</taxon>
        <taxon>Asteraceae</taxon>
        <taxon>Asteroideae</taxon>
        <taxon>Heliantheae alliance</taxon>
        <taxon>Heliantheae</taxon>
        <taxon>Helianthus</taxon>
    </lineage>
</organism>
<dbReference type="GO" id="GO:0020037">
    <property type="term" value="F:heme binding"/>
    <property type="evidence" value="ECO:0007669"/>
    <property type="project" value="InterPro"/>
</dbReference>
<keyword evidence="4" id="KW-0349">Heme</keyword>
<evidence type="ECO:0000313" key="12">
    <source>
        <dbReference type="Proteomes" id="UP000215914"/>
    </source>
</evidence>
<dbReference type="GO" id="GO:0004497">
    <property type="term" value="F:monooxygenase activity"/>
    <property type="evidence" value="ECO:0007669"/>
    <property type="project" value="UniProtKB-KW"/>
</dbReference>
<sequence length="103" mass="12136">MKLTSNVVLRLFMSKRRSHEEDESEDIANIVTETTEIVGKFNLSDHIWFCKNLDLEGFGKLSKDVHRRFDALVERIMREHEEARKHGTGEVKDLLSILHDMRR</sequence>
<dbReference type="SUPFAM" id="SSF48264">
    <property type="entry name" value="Cytochrome P450"/>
    <property type="match status" value="1"/>
</dbReference>
<dbReference type="AlphaFoldDB" id="A0A251V309"/>
<dbReference type="EMBL" id="CM007893">
    <property type="protein sequence ID" value="OTG29352.1"/>
    <property type="molecule type" value="Genomic_DNA"/>
</dbReference>
<dbReference type="InParanoid" id="A0A251V309"/>
<reference evidence="10 12" key="1">
    <citation type="journal article" date="2017" name="Nature">
        <title>The sunflower genome provides insights into oil metabolism, flowering and Asterid evolution.</title>
        <authorList>
            <person name="Badouin H."/>
            <person name="Gouzy J."/>
            <person name="Grassa C.J."/>
            <person name="Murat F."/>
            <person name="Staton S.E."/>
            <person name="Cottret L."/>
            <person name="Lelandais-Briere C."/>
            <person name="Owens G.L."/>
            <person name="Carrere S."/>
            <person name="Mayjonade B."/>
            <person name="Legrand L."/>
            <person name="Gill N."/>
            <person name="Kane N.C."/>
            <person name="Bowers J.E."/>
            <person name="Hubner S."/>
            <person name="Bellec A."/>
            <person name="Berard A."/>
            <person name="Berges H."/>
            <person name="Blanchet N."/>
            <person name="Boniface M.C."/>
            <person name="Brunel D."/>
            <person name="Catrice O."/>
            <person name="Chaidir N."/>
            <person name="Claudel C."/>
            <person name="Donnadieu C."/>
            <person name="Faraut T."/>
            <person name="Fievet G."/>
            <person name="Helmstetter N."/>
            <person name="King M."/>
            <person name="Knapp S.J."/>
            <person name="Lai Z."/>
            <person name="Le Paslier M.C."/>
            <person name="Lippi Y."/>
            <person name="Lorenzon L."/>
            <person name="Mandel J.R."/>
            <person name="Marage G."/>
            <person name="Marchand G."/>
            <person name="Marquand E."/>
            <person name="Bret-Mestries E."/>
            <person name="Morien E."/>
            <person name="Nambeesan S."/>
            <person name="Nguyen T."/>
            <person name="Pegot-Espagnet P."/>
            <person name="Pouilly N."/>
            <person name="Raftis F."/>
            <person name="Sallet E."/>
            <person name="Schiex T."/>
            <person name="Thomas J."/>
            <person name="Vandecasteele C."/>
            <person name="Vares D."/>
            <person name="Vear F."/>
            <person name="Vautrin S."/>
            <person name="Crespi M."/>
            <person name="Mangin B."/>
            <person name="Burke J.M."/>
            <person name="Salse J."/>
            <person name="Munos S."/>
            <person name="Vincourt P."/>
            <person name="Rieseberg L.H."/>
            <person name="Langlade N.B."/>
        </authorList>
    </citation>
    <scope>NUCLEOTIDE SEQUENCE [LARGE SCALE GENOMIC DNA]</scope>
    <source>
        <strain evidence="12">cv. SF193</strain>
        <tissue evidence="10">Leaves</tissue>
    </source>
</reference>
<dbReference type="EMBL" id="MNCJ02000319">
    <property type="protein sequence ID" value="KAF5811594.1"/>
    <property type="molecule type" value="Genomic_DNA"/>
</dbReference>
<keyword evidence="8" id="KW-0503">Monooxygenase</keyword>
<name>A0A251V309_HELAN</name>
<reference evidence="10" key="3">
    <citation type="submission" date="2020-06" db="EMBL/GenBank/DDBJ databases">
        <title>Helianthus annuus Genome sequencing and assembly Release 2.</title>
        <authorList>
            <person name="Gouzy J."/>
            <person name="Langlade N."/>
            <person name="Munos S."/>
        </authorList>
    </citation>
    <scope>NUCLEOTIDE SEQUENCE</scope>
    <source>
        <tissue evidence="10">Leaves</tissue>
    </source>
</reference>
<comment type="subcellular location">
    <subcellularLocation>
        <location evidence="2">Membrane</location>
    </subcellularLocation>
</comment>
<dbReference type="PANTHER" id="PTHR47943:SF8">
    <property type="entry name" value="CYTOCHROME P450"/>
    <property type="match status" value="1"/>
</dbReference>
<comment type="similarity">
    <text evidence="3">Belongs to the cytochrome P450 family.</text>
</comment>
<evidence type="ECO:0000256" key="2">
    <source>
        <dbReference type="ARBA" id="ARBA00004370"/>
    </source>
</evidence>
<keyword evidence="12" id="KW-1185">Reference proteome</keyword>
<dbReference type="Gramene" id="mRNA:HanXRQr2_Chr04g0183181">
    <property type="protein sequence ID" value="CDS:HanXRQr2_Chr04g0183181.1"/>
    <property type="gene ID" value="HanXRQr2_Chr04g0183181"/>
</dbReference>
<dbReference type="GO" id="GO:0016705">
    <property type="term" value="F:oxidoreductase activity, acting on paired donors, with incorporation or reduction of molecular oxygen"/>
    <property type="evidence" value="ECO:0007669"/>
    <property type="project" value="InterPro"/>
</dbReference>
<dbReference type="InterPro" id="IPR036396">
    <property type="entry name" value="Cyt_P450_sf"/>
</dbReference>
<evidence type="ECO:0000256" key="6">
    <source>
        <dbReference type="ARBA" id="ARBA00023002"/>
    </source>
</evidence>
<keyword evidence="7" id="KW-0408">Iron</keyword>
<protein>
    <submittedName>
        <fullName evidence="10">Cytochrome P450 superfamily</fullName>
    </submittedName>
    <submittedName>
        <fullName evidence="11">Putative cytochrome P450</fullName>
    </submittedName>
</protein>
<dbReference type="Proteomes" id="UP000215914">
    <property type="component" value="Chromosome 4"/>
</dbReference>
<evidence type="ECO:0000313" key="11">
    <source>
        <dbReference type="EMBL" id="OTG29352.1"/>
    </source>
</evidence>
<keyword evidence="5" id="KW-0479">Metal-binding</keyword>
<gene>
    <name evidence="11" type="ORF">HannXRQ_Chr04g0121271</name>
    <name evidence="10" type="ORF">HanXRQr2_Chr04g0183181</name>
</gene>